<feature type="transmembrane region" description="Helical" evidence="7">
    <location>
        <begin position="75"/>
        <end position="92"/>
    </location>
</feature>
<organism evidence="9 10">
    <name type="scientific">Bacillus swezeyi</name>
    <dbReference type="NCBI Taxonomy" id="1925020"/>
    <lineage>
        <taxon>Bacteria</taxon>
        <taxon>Bacillati</taxon>
        <taxon>Bacillota</taxon>
        <taxon>Bacilli</taxon>
        <taxon>Bacillales</taxon>
        <taxon>Bacillaceae</taxon>
        <taxon>Bacillus</taxon>
    </lineage>
</organism>
<dbReference type="Pfam" id="PF02308">
    <property type="entry name" value="MgtC"/>
    <property type="match status" value="1"/>
</dbReference>
<proteinExistence type="inferred from homology"/>
<evidence type="ECO:0000256" key="1">
    <source>
        <dbReference type="ARBA" id="ARBA00004651"/>
    </source>
</evidence>
<evidence type="ECO:0000313" key="10">
    <source>
        <dbReference type="Proteomes" id="UP000324326"/>
    </source>
</evidence>
<evidence type="ECO:0000256" key="7">
    <source>
        <dbReference type="SAM" id="Phobius"/>
    </source>
</evidence>
<comment type="similarity">
    <text evidence="2">Belongs to the MgtC/SapB family.</text>
</comment>
<evidence type="ECO:0000256" key="6">
    <source>
        <dbReference type="ARBA" id="ARBA00023136"/>
    </source>
</evidence>
<dbReference type="PANTHER" id="PTHR33778:SF4">
    <property type="entry name" value="PROTEIN SAPB"/>
    <property type="match status" value="1"/>
</dbReference>
<dbReference type="EMBL" id="QSND01000005">
    <property type="protein sequence ID" value="KAA6447685.1"/>
    <property type="molecule type" value="Genomic_DNA"/>
</dbReference>
<feature type="transmembrane region" description="Helical" evidence="7">
    <location>
        <begin position="40"/>
        <end position="63"/>
    </location>
</feature>
<evidence type="ECO:0000256" key="3">
    <source>
        <dbReference type="ARBA" id="ARBA00022475"/>
    </source>
</evidence>
<evidence type="ECO:0000259" key="8">
    <source>
        <dbReference type="Pfam" id="PF02308"/>
    </source>
</evidence>
<protein>
    <submittedName>
        <fullName evidence="9">MgtC/SapB family protein</fullName>
    </submittedName>
</protein>
<dbReference type="AlphaFoldDB" id="A0A5M8RGE6"/>
<dbReference type="InterPro" id="IPR003416">
    <property type="entry name" value="MgtC/SapB/SrpB/YhiD_fam"/>
</dbReference>
<feature type="domain" description="MgtC/SapB/SrpB/YhiD N-terminal" evidence="8">
    <location>
        <begin position="15"/>
        <end position="142"/>
    </location>
</feature>
<accession>A0A5M8RGE6</accession>
<gene>
    <name evidence="9" type="ORF">DX927_20715</name>
</gene>
<keyword evidence="6 7" id="KW-0472">Membrane</keyword>
<evidence type="ECO:0000256" key="4">
    <source>
        <dbReference type="ARBA" id="ARBA00022692"/>
    </source>
</evidence>
<evidence type="ECO:0000256" key="5">
    <source>
        <dbReference type="ARBA" id="ARBA00022989"/>
    </source>
</evidence>
<comment type="caution">
    <text evidence="9">The sequence shown here is derived from an EMBL/GenBank/DDBJ whole genome shotgun (WGS) entry which is preliminary data.</text>
</comment>
<dbReference type="RefSeq" id="WP_148958409.1">
    <property type="nucleotide sequence ID" value="NZ_QSND01000005.1"/>
</dbReference>
<name>A0A5M8RGE6_9BACI</name>
<dbReference type="InterPro" id="IPR049177">
    <property type="entry name" value="MgtC_SapB_SrpB_YhiD_N"/>
</dbReference>
<dbReference type="PRINTS" id="PR01837">
    <property type="entry name" value="MGTCSAPBPROT"/>
</dbReference>
<feature type="transmembrane region" description="Helical" evidence="7">
    <location>
        <begin position="126"/>
        <end position="145"/>
    </location>
</feature>
<dbReference type="Proteomes" id="UP000324326">
    <property type="component" value="Unassembled WGS sequence"/>
</dbReference>
<feature type="transmembrane region" description="Helical" evidence="7">
    <location>
        <begin position="99"/>
        <end position="120"/>
    </location>
</feature>
<comment type="subcellular location">
    <subcellularLocation>
        <location evidence="1">Cell membrane</location>
        <topology evidence="1">Multi-pass membrane protein</topology>
    </subcellularLocation>
</comment>
<evidence type="ECO:0000313" key="9">
    <source>
        <dbReference type="EMBL" id="KAA6447685.1"/>
    </source>
</evidence>
<keyword evidence="4 7" id="KW-0812">Transmembrane</keyword>
<keyword evidence="3" id="KW-1003">Cell membrane</keyword>
<evidence type="ECO:0000256" key="2">
    <source>
        <dbReference type="ARBA" id="ARBA00009298"/>
    </source>
</evidence>
<dbReference type="GO" id="GO:0005886">
    <property type="term" value="C:plasma membrane"/>
    <property type="evidence" value="ECO:0007669"/>
    <property type="project" value="UniProtKB-SubCell"/>
</dbReference>
<keyword evidence="5 7" id="KW-1133">Transmembrane helix</keyword>
<feature type="transmembrane region" description="Helical" evidence="7">
    <location>
        <begin position="12"/>
        <end position="28"/>
    </location>
</feature>
<sequence>MSMDWHIDMDTVMKLGVATLIGMVIGLERELKNKPLGLKTCIVIAISSCVLTLVSIDAAYHFPKSNRIMMDPLRLPAQIISGIGFIGAGVILRKSNDVISGLTTSAMIWGAAGLGVAIGAGFYKEAFISLVFILVSVEFLPWMIGKIGPGRLQEKEIRIRMSLSDKDKMTDILKEMKAKNIRIHSVRIDDMREKDFPIMETKIMVHKKRYVTDVYYDIKAIDGVVGVKCDTL</sequence>
<reference evidence="9 10" key="1">
    <citation type="submission" date="2018-08" db="EMBL/GenBank/DDBJ databases">
        <title>Bacillus phenotypic plasticity.</title>
        <authorList>
            <person name="Hurtado E."/>
        </authorList>
    </citation>
    <scope>NUCLEOTIDE SEQUENCE [LARGE SCALE GENOMIC DNA]</scope>
    <source>
        <strain evidence="9 10">427</strain>
    </source>
</reference>
<dbReference type="STRING" id="1925020.BTA30_20285"/>
<dbReference type="PANTHER" id="PTHR33778">
    <property type="entry name" value="PROTEIN MGTC"/>
    <property type="match status" value="1"/>
</dbReference>